<accession>A0A5C4NIU9</accession>
<protein>
    <submittedName>
        <fullName evidence="2">Uncharacterized protein</fullName>
    </submittedName>
</protein>
<feature type="region of interest" description="Disordered" evidence="1">
    <location>
        <begin position="1"/>
        <end position="24"/>
    </location>
</feature>
<proteinExistence type="predicted"/>
<organism evidence="2 3">
    <name type="scientific">Rubellimicrobium roseum</name>
    <dbReference type="NCBI Taxonomy" id="687525"/>
    <lineage>
        <taxon>Bacteria</taxon>
        <taxon>Pseudomonadati</taxon>
        <taxon>Pseudomonadota</taxon>
        <taxon>Alphaproteobacteria</taxon>
        <taxon>Rhodobacterales</taxon>
        <taxon>Roseobacteraceae</taxon>
        <taxon>Rubellimicrobium</taxon>
    </lineage>
</organism>
<evidence type="ECO:0000313" key="2">
    <source>
        <dbReference type="EMBL" id="TNC73870.1"/>
    </source>
</evidence>
<keyword evidence="3" id="KW-1185">Reference proteome</keyword>
<evidence type="ECO:0000313" key="3">
    <source>
        <dbReference type="Proteomes" id="UP000305709"/>
    </source>
</evidence>
<gene>
    <name evidence="2" type="ORF">FHG71_05220</name>
</gene>
<sequence length="147" mass="14737">MEISNPSMLAPRPEVDLRPAADAAASARIIAPPPGLAQGPVVAPASSFQSGWLARSLLGMSAATEAGRAPPEAPASRRGEPQRVLKPWGIPMLPADRPDRTGNIAASGGSVPSCAAGAENGAQDGSSKAHGEVQDLGPDAASSRLST</sequence>
<dbReference type="Proteomes" id="UP000305709">
    <property type="component" value="Unassembled WGS sequence"/>
</dbReference>
<reference evidence="2 3" key="1">
    <citation type="submission" date="2019-06" db="EMBL/GenBank/DDBJ databases">
        <authorList>
            <person name="Jiang L."/>
        </authorList>
    </citation>
    <scope>NUCLEOTIDE SEQUENCE [LARGE SCALE GENOMIC DNA]</scope>
    <source>
        <strain evidence="2 3">YIM 48858</strain>
    </source>
</reference>
<dbReference type="EMBL" id="VDFV01000003">
    <property type="protein sequence ID" value="TNC73870.1"/>
    <property type="molecule type" value="Genomic_DNA"/>
</dbReference>
<name>A0A5C4NIU9_9RHOB</name>
<dbReference type="RefSeq" id="WP_139080554.1">
    <property type="nucleotide sequence ID" value="NZ_VDFV01000003.1"/>
</dbReference>
<evidence type="ECO:0000256" key="1">
    <source>
        <dbReference type="SAM" id="MobiDB-lite"/>
    </source>
</evidence>
<dbReference type="AlphaFoldDB" id="A0A5C4NIU9"/>
<comment type="caution">
    <text evidence="2">The sequence shown here is derived from an EMBL/GenBank/DDBJ whole genome shotgun (WGS) entry which is preliminary data.</text>
</comment>
<feature type="region of interest" description="Disordered" evidence="1">
    <location>
        <begin position="63"/>
        <end position="147"/>
    </location>
</feature>